<dbReference type="AlphaFoldDB" id="A0A7R9D7M1"/>
<protein>
    <submittedName>
        <fullName evidence="2">Uncharacterized protein</fullName>
    </submittedName>
</protein>
<feature type="compositionally biased region" description="Polar residues" evidence="1">
    <location>
        <begin position="7"/>
        <end position="22"/>
    </location>
</feature>
<gene>
    <name evidence="2" type="ORF">TCEB3V08_LOCUS10078</name>
</gene>
<proteinExistence type="predicted"/>
<organism evidence="2">
    <name type="scientific">Timema cristinae</name>
    <name type="common">Walking stick</name>
    <dbReference type="NCBI Taxonomy" id="61476"/>
    <lineage>
        <taxon>Eukaryota</taxon>
        <taxon>Metazoa</taxon>
        <taxon>Ecdysozoa</taxon>
        <taxon>Arthropoda</taxon>
        <taxon>Hexapoda</taxon>
        <taxon>Insecta</taxon>
        <taxon>Pterygota</taxon>
        <taxon>Neoptera</taxon>
        <taxon>Polyneoptera</taxon>
        <taxon>Phasmatodea</taxon>
        <taxon>Timematodea</taxon>
        <taxon>Timematoidea</taxon>
        <taxon>Timematidae</taxon>
        <taxon>Timema</taxon>
    </lineage>
</organism>
<feature type="region of interest" description="Disordered" evidence="1">
    <location>
        <begin position="1"/>
        <end position="29"/>
    </location>
</feature>
<accession>A0A7R9D7M1</accession>
<dbReference type="EMBL" id="OC321170">
    <property type="protein sequence ID" value="CAD7409554.1"/>
    <property type="molecule type" value="Genomic_DNA"/>
</dbReference>
<name>A0A7R9D7M1_TIMCR</name>
<evidence type="ECO:0000256" key="1">
    <source>
        <dbReference type="SAM" id="MobiDB-lite"/>
    </source>
</evidence>
<evidence type="ECO:0000313" key="2">
    <source>
        <dbReference type="EMBL" id="CAD7409554.1"/>
    </source>
</evidence>
<reference evidence="2" key="1">
    <citation type="submission" date="2020-11" db="EMBL/GenBank/DDBJ databases">
        <authorList>
            <person name="Tran Van P."/>
        </authorList>
    </citation>
    <scope>NUCLEOTIDE SEQUENCE</scope>
</reference>
<sequence length="74" mass="8090">MIGVQRNGENSVSSLVISQSHQSCDRTDQSERCGVVAILGRAREDFFHPVPVAPPALTVPTMRPLVVSRDLTLF</sequence>